<evidence type="ECO:0000256" key="14">
    <source>
        <dbReference type="RuleBase" id="RU365079"/>
    </source>
</evidence>
<feature type="compositionally biased region" description="Basic and acidic residues" evidence="15">
    <location>
        <begin position="116"/>
        <end position="135"/>
    </location>
</feature>
<evidence type="ECO:0000256" key="11">
    <source>
        <dbReference type="ARBA" id="ARBA00023128"/>
    </source>
</evidence>
<evidence type="ECO:0000259" key="16">
    <source>
        <dbReference type="PROSITE" id="PS50969"/>
    </source>
</evidence>
<feature type="region of interest" description="Disordered" evidence="15">
    <location>
        <begin position="114"/>
        <end position="135"/>
    </location>
</feature>
<comment type="caution">
    <text evidence="17">The sequence shown here is derived from an EMBL/GenBank/DDBJ whole genome shotgun (WGS) entry which is preliminary data.</text>
</comment>
<keyword evidence="10 14" id="KW-0811">Translocation</keyword>
<proteinExistence type="inferred from homology"/>
<keyword evidence="5 14" id="KW-0812">Transmembrane</keyword>
<keyword evidence="4 14" id="KW-0813">Transport</keyword>
<evidence type="ECO:0000256" key="1">
    <source>
        <dbReference type="ARBA" id="ARBA00002959"/>
    </source>
</evidence>
<dbReference type="Gene3D" id="3.40.50.1000">
    <property type="entry name" value="HAD superfamily/HAD-like"/>
    <property type="match status" value="1"/>
</dbReference>
<dbReference type="Proteomes" id="UP000094527">
    <property type="component" value="Unassembled WGS sequence"/>
</dbReference>
<keyword evidence="7 14" id="KW-0653">Protein transport</keyword>
<dbReference type="CDD" id="cd07521">
    <property type="entry name" value="HAD_FCP1-like"/>
    <property type="match status" value="1"/>
</dbReference>
<evidence type="ECO:0000256" key="6">
    <source>
        <dbReference type="ARBA" id="ARBA00022792"/>
    </source>
</evidence>
<keyword evidence="6" id="KW-0999">Mitochondrion inner membrane</keyword>
<evidence type="ECO:0000256" key="4">
    <source>
        <dbReference type="ARBA" id="ARBA00022448"/>
    </source>
</evidence>
<keyword evidence="8 14" id="KW-0809">Transit peptide</keyword>
<dbReference type="GO" id="GO:0015031">
    <property type="term" value="P:protein transport"/>
    <property type="evidence" value="ECO:0007669"/>
    <property type="project" value="UniProtKB-KW"/>
</dbReference>
<evidence type="ECO:0000256" key="2">
    <source>
        <dbReference type="ARBA" id="ARBA00004434"/>
    </source>
</evidence>
<keyword evidence="12 14" id="KW-0472">Membrane</keyword>
<evidence type="ECO:0000256" key="13">
    <source>
        <dbReference type="ARBA" id="ARBA00061911"/>
    </source>
</evidence>
<gene>
    <name evidence="17" type="ORF">Ocin01_02781</name>
</gene>
<name>A0A1D2NF95_ORCCI</name>
<evidence type="ECO:0000256" key="15">
    <source>
        <dbReference type="SAM" id="MobiDB-lite"/>
    </source>
</evidence>
<dbReference type="SMART" id="SM00577">
    <property type="entry name" value="CPDc"/>
    <property type="match status" value="1"/>
</dbReference>
<dbReference type="AlphaFoldDB" id="A0A1D2NF95"/>
<evidence type="ECO:0000256" key="10">
    <source>
        <dbReference type="ARBA" id="ARBA00023010"/>
    </source>
</evidence>
<protein>
    <recommendedName>
        <fullName evidence="14">Mitochondrial import inner membrane translocase subunit TIM50</fullName>
    </recommendedName>
</protein>
<dbReference type="PANTHER" id="PTHR12210">
    <property type="entry name" value="DULLARD PROTEIN PHOSPHATASE"/>
    <property type="match status" value="1"/>
</dbReference>
<evidence type="ECO:0000256" key="7">
    <source>
        <dbReference type="ARBA" id="ARBA00022927"/>
    </source>
</evidence>
<organism evidence="17 18">
    <name type="scientific">Orchesella cincta</name>
    <name type="common">Springtail</name>
    <name type="synonym">Podura cincta</name>
    <dbReference type="NCBI Taxonomy" id="48709"/>
    <lineage>
        <taxon>Eukaryota</taxon>
        <taxon>Metazoa</taxon>
        <taxon>Ecdysozoa</taxon>
        <taxon>Arthropoda</taxon>
        <taxon>Hexapoda</taxon>
        <taxon>Collembola</taxon>
        <taxon>Entomobryomorpha</taxon>
        <taxon>Entomobryoidea</taxon>
        <taxon>Orchesellidae</taxon>
        <taxon>Orchesellinae</taxon>
        <taxon>Orchesella</taxon>
    </lineage>
</organism>
<evidence type="ECO:0000313" key="18">
    <source>
        <dbReference type="Proteomes" id="UP000094527"/>
    </source>
</evidence>
<dbReference type="EMBL" id="LJIJ01000060">
    <property type="protein sequence ID" value="ODN03919.1"/>
    <property type="molecule type" value="Genomic_DNA"/>
</dbReference>
<dbReference type="FunFam" id="3.40.50.1000:FF:000019">
    <property type="entry name" value="Mitochondrial import inner membrane translocase subunit TIM50"/>
    <property type="match status" value="1"/>
</dbReference>
<dbReference type="SUPFAM" id="SSF56784">
    <property type="entry name" value="HAD-like"/>
    <property type="match status" value="1"/>
</dbReference>
<sequence length="428" mass="47907">MSLHRLLGGASSFSKFVRSDSCGLVLKHVGLSSRSVSSSSPALINFRICGSSLSSSKPSHYNCSYVSPLKSHSSITNRNQYNVLFSKEFSSQPSPKPGASTLGLADQVLRTSAAQAEKDAEKGSGTSDDEKAKDQEKQVRAVKFTLIALGGILGGTAMYIFFVYGAPLLDRNGNPIRDEFSDLPFIQQYWKRAVAELTGMVTMVTNPSREQLLPDPVKPPYHQPPYTLLIELTGVLVHPDWTYRTGWRFQKRPGVDYFLNQLSGYFFEVVIYTSELGFTAFPIIDALDTQNVVHYRLFRDSTKYDNGVHVKDLDKINRDLSKVIAIDWNDKAIHDHRNNAIVLPRWKGNEDDRALFDLAALLQTIGSSGIEDVRGVLEYYSKFEDPIAEFRKKQQELAQKEKEMSTDKVVTPTFSPASGWLGSLFRKN</sequence>
<feature type="domain" description="FCP1 homology" evidence="16">
    <location>
        <begin position="221"/>
        <end position="365"/>
    </location>
</feature>
<evidence type="ECO:0000256" key="3">
    <source>
        <dbReference type="ARBA" id="ARBA00006344"/>
    </source>
</evidence>
<comment type="function">
    <text evidence="1 14">Essential component of the TIM23 complex, a complex that mediates the translocation of transit peptide-containing proteins across the mitochondrial inner membrane.</text>
</comment>
<dbReference type="Pfam" id="PF03031">
    <property type="entry name" value="NIF"/>
    <property type="match status" value="1"/>
</dbReference>
<comment type="subunit">
    <text evidence="13">Component of the TIM23 complex at least composed of Tim23, Tim17 (Tim17a1, Tim17a2 or Tim17b1) and a Tim50.</text>
</comment>
<dbReference type="OMA" id="WKSLHYY"/>
<comment type="subcellular location">
    <subcellularLocation>
        <location evidence="2 14">Mitochondrion inner membrane</location>
        <topology evidence="2 14">Single-pass membrane protein</topology>
    </subcellularLocation>
</comment>
<dbReference type="STRING" id="48709.A0A1D2NF95"/>
<feature type="transmembrane region" description="Helical" evidence="14">
    <location>
        <begin position="141"/>
        <end position="164"/>
    </location>
</feature>
<dbReference type="InterPro" id="IPR050365">
    <property type="entry name" value="TIM50"/>
</dbReference>
<evidence type="ECO:0000256" key="9">
    <source>
        <dbReference type="ARBA" id="ARBA00022989"/>
    </source>
</evidence>
<accession>A0A1D2NF95</accession>
<keyword evidence="18" id="KW-1185">Reference proteome</keyword>
<dbReference type="GO" id="GO:0005744">
    <property type="term" value="C:TIM23 mitochondrial import inner membrane translocase complex"/>
    <property type="evidence" value="ECO:0007669"/>
    <property type="project" value="UniProtKB-UniRule"/>
</dbReference>
<dbReference type="InterPro" id="IPR036412">
    <property type="entry name" value="HAD-like_sf"/>
</dbReference>
<evidence type="ECO:0000256" key="12">
    <source>
        <dbReference type="ARBA" id="ARBA00023136"/>
    </source>
</evidence>
<keyword evidence="11 14" id="KW-0496">Mitochondrion</keyword>
<reference evidence="17 18" key="1">
    <citation type="journal article" date="2016" name="Genome Biol. Evol.">
        <title>Gene Family Evolution Reflects Adaptation to Soil Environmental Stressors in the Genome of the Collembolan Orchesella cincta.</title>
        <authorList>
            <person name="Faddeeva-Vakhrusheva A."/>
            <person name="Derks M.F."/>
            <person name="Anvar S.Y."/>
            <person name="Agamennone V."/>
            <person name="Suring W."/>
            <person name="Smit S."/>
            <person name="van Straalen N.M."/>
            <person name="Roelofs D."/>
        </authorList>
    </citation>
    <scope>NUCLEOTIDE SEQUENCE [LARGE SCALE GENOMIC DNA]</scope>
    <source>
        <tissue evidence="17">Mixed pool</tissue>
    </source>
</reference>
<keyword evidence="9 14" id="KW-1133">Transmembrane helix</keyword>
<comment type="similarity">
    <text evidence="3 14">Belongs to the TIM50 family.</text>
</comment>
<evidence type="ECO:0000256" key="8">
    <source>
        <dbReference type="ARBA" id="ARBA00022946"/>
    </source>
</evidence>
<dbReference type="InterPro" id="IPR004274">
    <property type="entry name" value="FCP1_dom"/>
</dbReference>
<dbReference type="OrthoDB" id="287041at2759"/>
<dbReference type="InterPro" id="IPR023214">
    <property type="entry name" value="HAD_sf"/>
</dbReference>
<evidence type="ECO:0000313" key="17">
    <source>
        <dbReference type="EMBL" id="ODN03919.1"/>
    </source>
</evidence>
<evidence type="ECO:0000256" key="5">
    <source>
        <dbReference type="ARBA" id="ARBA00022692"/>
    </source>
</evidence>
<dbReference type="PROSITE" id="PS50969">
    <property type="entry name" value="FCP1"/>
    <property type="match status" value="1"/>
</dbReference>